<accession>A0AC35GUW5</accession>
<evidence type="ECO:0000313" key="1">
    <source>
        <dbReference type="Proteomes" id="UP000887580"/>
    </source>
</evidence>
<protein>
    <submittedName>
        <fullName evidence="2">Uncharacterized protein</fullName>
    </submittedName>
</protein>
<dbReference type="Proteomes" id="UP000887580">
    <property type="component" value="Unplaced"/>
</dbReference>
<sequence length="221" mass="25384">MLQCWDENPKNPPIFGLIKVKVKQIYDDIKKTATNCLNTSIEISNTISYIRANTNPNNDIKPYPNYSGQYIFIKGSNGKLMSGENGLRPLKCDRKEPNVWEMFTIENFGNGIIALKSKDRYVSSENGEKPITCDRKIITETEKFEWIDNFDGTFSLKGNNEKFLSRDNGEGLMICDRDVNGIFEKFRYIDYTDIPFVERSDDTHDSPYTFIKGSNGKYVCS</sequence>
<name>A0AC35GUW5_9BILA</name>
<proteinExistence type="predicted"/>
<evidence type="ECO:0000313" key="2">
    <source>
        <dbReference type="WBParaSite" id="PS1159_v2.g8941.t1"/>
    </source>
</evidence>
<dbReference type="WBParaSite" id="PS1159_v2.g8941.t1">
    <property type="protein sequence ID" value="PS1159_v2.g8941.t1"/>
    <property type="gene ID" value="PS1159_v2.g8941"/>
</dbReference>
<organism evidence="1 2">
    <name type="scientific">Panagrolaimus sp. PS1159</name>
    <dbReference type="NCBI Taxonomy" id="55785"/>
    <lineage>
        <taxon>Eukaryota</taxon>
        <taxon>Metazoa</taxon>
        <taxon>Ecdysozoa</taxon>
        <taxon>Nematoda</taxon>
        <taxon>Chromadorea</taxon>
        <taxon>Rhabditida</taxon>
        <taxon>Tylenchina</taxon>
        <taxon>Panagrolaimomorpha</taxon>
        <taxon>Panagrolaimoidea</taxon>
        <taxon>Panagrolaimidae</taxon>
        <taxon>Panagrolaimus</taxon>
    </lineage>
</organism>
<reference evidence="2" key="1">
    <citation type="submission" date="2022-11" db="UniProtKB">
        <authorList>
            <consortium name="WormBaseParasite"/>
        </authorList>
    </citation>
    <scope>IDENTIFICATION</scope>
</reference>